<keyword evidence="1" id="KW-0732">Signal</keyword>
<feature type="signal peptide" evidence="1">
    <location>
        <begin position="1"/>
        <end position="22"/>
    </location>
</feature>
<evidence type="ECO:0000313" key="2">
    <source>
        <dbReference type="EMBL" id="CAG7730608.1"/>
    </source>
</evidence>
<dbReference type="EMBL" id="CAJVCH010197058">
    <property type="protein sequence ID" value="CAG7730608.1"/>
    <property type="molecule type" value="Genomic_DNA"/>
</dbReference>
<feature type="chain" id="PRO_5035169537" evidence="1">
    <location>
        <begin position="23"/>
        <end position="455"/>
    </location>
</feature>
<name>A0A8J2NY00_9HEXA</name>
<reference evidence="2" key="1">
    <citation type="submission" date="2021-06" db="EMBL/GenBank/DDBJ databases">
        <authorList>
            <person name="Hodson N. C."/>
            <person name="Mongue J. A."/>
            <person name="Jaron S. K."/>
        </authorList>
    </citation>
    <scope>NUCLEOTIDE SEQUENCE</scope>
</reference>
<protein>
    <submittedName>
        <fullName evidence="2">Uncharacterized protein</fullName>
    </submittedName>
</protein>
<evidence type="ECO:0000313" key="3">
    <source>
        <dbReference type="Proteomes" id="UP000708208"/>
    </source>
</evidence>
<organism evidence="2 3">
    <name type="scientific">Allacma fusca</name>
    <dbReference type="NCBI Taxonomy" id="39272"/>
    <lineage>
        <taxon>Eukaryota</taxon>
        <taxon>Metazoa</taxon>
        <taxon>Ecdysozoa</taxon>
        <taxon>Arthropoda</taxon>
        <taxon>Hexapoda</taxon>
        <taxon>Collembola</taxon>
        <taxon>Symphypleona</taxon>
        <taxon>Sminthuridae</taxon>
        <taxon>Allacma</taxon>
    </lineage>
</organism>
<proteinExistence type="predicted"/>
<accession>A0A8J2NY00</accession>
<dbReference type="OrthoDB" id="8297682at2759"/>
<evidence type="ECO:0000256" key="1">
    <source>
        <dbReference type="SAM" id="SignalP"/>
    </source>
</evidence>
<sequence>MSCKFLLCVALIATSISPGKSAFPCKLEWLSVMANSAIQEDWVRIDSQKEGNPLSGYIARLESLINVDDLDTNSDKDFILASVQPSMHKATGRQVAGVISEDNIYGEFSLMELVNSETLYTYEVLTNPHNCKLSWESCTFEEDTLSMTSRRYARVSASNVTRNNYIARVETNEGGKRYSIVGLGPSDKEFYSGSKMACLLATATAQVNVTQFEFNYSNVASDQEDMIGFDEINNEAETSVVQTVTHTKIFTEKHSFKQRHSWHYISYRYYRPYFWCIWWYSWARLYPIHHAYSSSEDTLLFQSNKTIISSRVMNVPPQSSIQACSTVTFNDKYELAYTAEGRYIPDPGVSMADVETTIKEAGYTSYRNEGDSFVVDMEGTFEGKMAFRSSFFVTSTDGEITCKNWKQKFERRNVLKNRVAFNPSDENIASLRKVELEIQDIKRILTTRRQIGAKP</sequence>
<comment type="caution">
    <text evidence="2">The sequence shown here is derived from an EMBL/GenBank/DDBJ whole genome shotgun (WGS) entry which is preliminary data.</text>
</comment>
<dbReference type="Proteomes" id="UP000708208">
    <property type="component" value="Unassembled WGS sequence"/>
</dbReference>
<gene>
    <name evidence="2" type="ORF">AFUS01_LOCUS19236</name>
</gene>
<dbReference type="AlphaFoldDB" id="A0A8J2NY00"/>
<keyword evidence="3" id="KW-1185">Reference proteome</keyword>